<proteinExistence type="predicted"/>
<accession>A0ABR2TDY8</accession>
<evidence type="ECO:0008006" key="3">
    <source>
        <dbReference type="Google" id="ProtNLM"/>
    </source>
</evidence>
<dbReference type="Proteomes" id="UP001396334">
    <property type="component" value="Unassembled WGS sequence"/>
</dbReference>
<protein>
    <recommendedName>
        <fullName evidence="3">RNase H type-1 domain-containing protein</fullName>
    </recommendedName>
</protein>
<dbReference type="EMBL" id="JBBPBN010000006">
    <property type="protein sequence ID" value="KAK9035393.1"/>
    <property type="molecule type" value="Genomic_DNA"/>
</dbReference>
<gene>
    <name evidence="1" type="ORF">V6N11_077435</name>
</gene>
<organism evidence="1 2">
    <name type="scientific">Hibiscus sabdariffa</name>
    <name type="common">roselle</name>
    <dbReference type="NCBI Taxonomy" id="183260"/>
    <lineage>
        <taxon>Eukaryota</taxon>
        <taxon>Viridiplantae</taxon>
        <taxon>Streptophyta</taxon>
        <taxon>Embryophyta</taxon>
        <taxon>Tracheophyta</taxon>
        <taxon>Spermatophyta</taxon>
        <taxon>Magnoliopsida</taxon>
        <taxon>eudicotyledons</taxon>
        <taxon>Gunneridae</taxon>
        <taxon>Pentapetalae</taxon>
        <taxon>rosids</taxon>
        <taxon>malvids</taxon>
        <taxon>Malvales</taxon>
        <taxon>Malvaceae</taxon>
        <taxon>Malvoideae</taxon>
        <taxon>Hibiscus</taxon>
    </lineage>
</organism>
<comment type="caution">
    <text evidence="1">The sequence shown here is derived from an EMBL/GenBank/DDBJ whole genome shotgun (WGS) entry which is preliminary data.</text>
</comment>
<reference evidence="1 2" key="1">
    <citation type="journal article" date="2024" name="G3 (Bethesda)">
        <title>Genome assembly of Hibiscus sabdariffa L. provides insights into metabolisms of medicinal natural products.</title>
        <authorList>
            <person name="Kim T."/>
        </authorList>
    </citation>
    <scope>NUCLEOTIDE SEQUENCE [LARGE SCALE GENOMIC DNA]</scope>
    <source>
        <strain evidence="1">TK-2024</strain>
        <tissue evidence="1">Old leaves</tissue>
    </source>
</reference>
<sequence length="107" mass="12235">MYGFTSKLLYEWLIQRVEDVVAFVVGYCQELEVLATSYHHPRRHDCDKWCAPPSQHYEIKVDVSVRFIGRNGNQSTHALAIEGLKSSTDHFWVDDAPALVKSLAARD</sequence>
<evidence type="ECO:0000313" key="2">
    <source>
        <dbReference type="Proteomes" id="UP001396334"/>
    </source>
</evidence>
<name>A0ABR2TDY8_9ROSI</name>
<evidence type="ECO:0000313" key="1">
    <source>
        <dbReference type="EMBL" id="KAK9035393.1"/>
    </source>
</evidence>
<keyword evidence="2" id="KW-1185">Reference proteome</keyword>